<evidence type="ECO:0000256" key="1">
    <source>
        <dbReference type="SAM" id="SignalP"/>
    </source>
</evidence>
<evidence type="ECO:0000313" key="3">
    <source>
        <dbReference type="EMBL" id="TBH74199.1"/>
    </source>
</evidence>
<dbReference type="Pfam" id="PF01738">
    <property type="entry name" value="DLH"/>
    <property type="match status" value="1"/>
</dbReference>
<dbReference type="RefSeq" id="WP_130894808.1">
    <property type="nucleotide sequence ID" value="NZ_CP049835.1"/>
</dbReference>
<keyword evidence="1" id="KW-0732">Signal</keyword>
<keyword evidence="4" id="KW-1185">Reference proteome</keyword>
<dbReference type="InterPro" id="IPR029058">
    <property type="entry name" value="AB_hydrolase_fold"/>
</dbReference>
<dbReference type="AlphaFoldDB" id="A0A4Q9BDE6"/>
<feature type="chain" id="PRO_5020549227" evidence="1">
    <location>
        <begin position="20"/>
        <end position="278"/>
    </location>
</feature>
<dbReference type="GO" id="GO:0016787">
    <property type="term" value="F:hydrolase activity"/>
    <property type="evidence" value="ECO:0007669"/>
    <property type="project" value="UniProtKB-KW"/>
</dbReference>
<dbReference type="Gene3D" id="3.40.50.1820">
    <property type="entry name" value="alpha/beta hydrolase"/>
    <property type="match status" value="1"/>
</dbReference>
<feature type="domain" description="Dienelactone hydrolase" evidence="2">
    <location>
        <begin position="79"/>
        <end position="275"/>
    </location>
</feature>
<reference evidence="3 4" key="1">
    <citation type="submission" date="2019-02" db="EMBL/GenBank/DDBJ databases">
        <title>Genome of a new Bacteroidetes strain.</title>
        <authorList>
            <person name="Pitt A."/>
        </authorList>
    </citation>
    <scope>NUCLEOTIDE SEQUENCE [LARGE SCALE GENOMIC DNA]</scope>
    <source>
        <strain evidence="3 4">103A-SOEBACH</strain>
    </source>
</reference>
<gene>
    <name evidence="3" type="ORF">EWU20_03425</name>
</gene>
<dbReference type="InterPro" id="IPR002925">
    <property type="entry name" value="Dienelactn_hydro"/>
</dbReference>
<sequence length="278" mass="30522">MKKYIATLALVFASFFAYSQVSCCFVKKDGMQLLASNKTFIKSHALPKPYHHVSKAGGVMVEFKTPDDQMAKGFYIPADKPTEYTLLVFQEWWGLNDHIKREAEHFYSTLGNVNVLAVDMYDGKVATTREDAAKYMGGANPARLEAIIKGAIAFAGPKAKIATVGWCFGGSLSLKASILAGKQAAACVMYYGMPVKEVEQLKLLQTDVLGLFAGKEQFINPTVVKEFEANMKTAGKGIQTKIFDAQHAFANPSNPAFDKAATEEAWGMAINYFKARLK</sequence>
<comment type="caution">
    <text evidence="3">The sequence shown here is derived from an EMBL/GenBank/DDBJ whole genome shotgun (WGS) entry which is preliminary data.</text>
</comment>
<organism evidence="3 4">
    <name type="scientific">Aquirufa antheringensis</name>
    <dbReference type="NCBI Taxonomy" id="2516559"/>
    <lineage>
        <taxon>Bacteria</taxon>
        <taxon>Pseudomonadati</taxon>
        <taxon>Bacteroidota</taxon>
        <taxon>Cytophagia</taxon>
        <taxon>Cytophagales</taxon>
        <taxon>Flectobacillaceae</taxon>
        <taxon>Aquirufa</taxon>
    </lineage>
</organism>
<name>A0A4Q9BDE6_9BACT</name>
<feature type="signal peptide" evidence="1">
    <location>
        <begin position="1"/>
        <end position="19"/>
    </location>
</feature>
<proteinExistence type="predicted"/>
<evidence type="ECO:0000313" key="4">
    <source>
        <dbReference type="Proteomes" id="UP000293583"/>
    </source>
</evidence>
<dbReference type="Proteomes" id="UP000293583">
    <property type="component" value="Unassembled WGS sequence"/>
</dbReference>
<dbReference type="PANTHER" id="PTHR46623:SF6">
    <property type="entry name" value="ALPHA_BETA-HYDROLASES SUPERFAMILY PROTEIN"/>
    <property type="match status" value="1"/>
</dbReference>
<dbReference type="PANTHER" id="PTHR46623">
    <property type="entry name" value="CARBOXYMETHYLENEBUTENOLIDASE-RELATED"/>
    <property type="match status" value="1"/>
</dbReference>
<dbReference type="OrthoDB" id="9787933at2"/>
<protein>
    <submittedName>
        <fullName evidence="3">Dienelactone hydrolase</fullName>
    </submittedName>
</protein>
<accession>A0A4Q9BDE6</accession>
<keyword evidence="3" id="KW-0378">Hydrolase</keyword>
<dbReference type="InterPro" id="IPR051049">
    <property type="entry name" value="Dienelactone_hydrolase-like"/>
</dbReference>
<dbReference type="EMBL" id="SEWY01000002">
    <property type="protein sequence ID" value="TBH74199.1"/>
    <property type="molecule type" value="Genomic_DNA"/>
</dbReference>
<dbReference type="SUPFAM" id="SSF53474">
    <property type="entry name" value="alpha/beta-Hydrolases"/>
    <property type="match status" value="1"/>
</dbReference>
<evidence type="ECO:0000259" key="2">
    <source>
        <dbReference type="Pfam" id="PF01738"/>
    </source>
</evidence>